<sequence length="150" mass="16504">MPPRARATGTSDSSDTGVLTLRLKHGIHTVFLFVTPDQTFADITADLLELLRERYPDGLTTSVAPPKTTPIPASDDGSRVIYGVLKAPADWAQGWKNLRAEESDTVAGKRLKDMAPVAFAFAGEDEALRDVVFEVEVPVLEEEEEEEEEY</sequence>
<name>A0AA40ANT8_9PEZI</name>
<gene>
    <name evidence="1" type="ORF">B0H67DRAFT_551647</name>
</gene>
<reference evidence="1" key="1">
    <citation type="submission" date="2023-06" db="EMBL/GenBank/DDBJ databases">
        <title>Genome-scale phylogeny and comparative genomics of the fungal order Sordariales.</title>
        <authorList>
            <consortium name="Lawrence Berkeley National Laboratory"/>
            <person name="Hensen N."/>
            <person name="Bonometti L."/>
            <person name="Westerberg I."/>
            <person name="Brannstrom I.O."/>
            <person name="Guillou S."/>
            <person name="Cros-Aarteil S."/>
            <person name="Calhoun S."/>
            <person name="Haridas S."/>
            <person name="Kuo A."/>
            <person name="Mondo S."/>
            <person name="Pangilinan J."/>
            <person name="Riley R."/>
            <person name="Labutti K."/>
            <person name="Andreopoulos B."/>
            <person name="Lipzen A."/>
            <person name="Chen C."/>
            <person name="Yanf M."/>
            <person name="Daum C."/>
            <person name="Ng V."/>
            <person name="Clum A."/>
            <person name="Steindorff A."/>
            <person name="Ohm R."/>
            <person name="Martin F."/>
            <person name="Silar P."/>
            <person name="Natvig D."/>
            <person name="Lalanne C."/>
            <person name="Gautier V."/>
            <person name="Ament-Velasquez S.L."/>
            <person name="Kruys A."/>
            <person name="Hutchinson M.I."/>
            <person name="Powell A.J."/>
            <person name="Barry K."/>
            <person name="Miller A.N."/>
            <person name="Grigoriev I.V."/>
            <person name="Debuchy R."/>
            <person name="Gladieux P."/>
            <person name="Thoren M.H."/>
            <person name="Johannesson H."/>
        </authorList>
    </citation>
    <scope>NUCLEOTIDE SEQUENCE</scope>
    <source>
        <strain evidence="1">SMH4607-1</strain>
    </source>
</reference>
<evidence type="ECO:0000313" key="1">
    <source>
        <dbReference type="EMBL" id="KAK0719246.1"/>
    </source>
</evidence>
<dbReference type="Proteomes" id="UP001172102">
    <property type="component" value="Unassembled WGS sequence"/>
</dbReference>
<dbReference type="AlphaFoldDB" id="A0AA40ANT8"/>
<accession>A0AA40ANT8</accession>
<organism evidence="1 2">
    <name type="scientific">Lasiosphaeris hirsuta</name>
    <dbReference type="NCBI Taxonomy" id="260670"/>
    <lineage>
        <taxon>Eukaryota</taxon>
        <taxon>Fungi</taxon>
        <taxon>Dikarya</taxon>
        <taxon>Ascomycota</taxon>
        <taxon>Pezizomycotina</taxon>
        <taxon>Sordariomycetes</taxon>
        <taxon>Sordariomycetidae</taxon>
        <taxon>Sordariales</taxon>
        <taxon>Lasiosphaeriaceae</taxon>
        <taxon>Lasiosphaeris</taxon>
    </lineage>
</organism>
<dbReference type="EMBL" id="JAUKUA010000003">
    <property type="protein sequence ID" value="KAK0719246.1"/>
    <property type="molecule type" value="Genomic_DNA"/>
</dbReference>
<proteinExistence type="predicted"/>
<evidence type="ECO:0000313" key="2">
    <source>
        <dbReference type="Proteomes" id="UP001172102"/>
    </source>
</evidence>
<keyword evidence="2" id="KW-1185">Reference proteome</keyword>
<comment type="caution">
    <text evidence="1">The sequence shown here is derived from an EMBL/GenBank/DDBJ whole genome shotgun (WGS) entry which is preliminary data.</text>
</comment>
<protein>
    <submittedName>
        <fullName evidence="1">Uncharacterized protein</fullName>
    </submittedName>
</protein>